<name>A0ABQ4IMJ7_9ACTN</name>
<accession>A0ABQ4IMJ7</accession>
<reference evidence="2 3" key="1">
    <citation type="submission" date="2021-01" db="EMBL/GenBank/DDBJ databases">
        <title>Whole genome shotgun sequence of Verrucosispora gifhornensis NBRC 16317.</title>
        <authorList>
            <person name="Komaki H."/>
            <person name="Tamura T."/>
        </authorList>
    </citation>
    <scope>NUCLEOTIDE SEQUENCE [LARGE SCALE GENOMIC DNA]</scope>
    <source>
        <strain evidence="2 3">NBRC 16317</strain>
    </source>
</reference>
<dbReference type="PANTHER" id="PTHR41252:SF1">
    <property type="entry name" value="BLR2505 PROTEIN"/>
    <property type="match status" value="1"/>
</dbReference>
<dbReference type="InterPro" id="IPR006311">
    <property type="entry name" value="TAT_signal"/>
</dbReference>
<evidence type="ECO:0000313" key="3">
    <source>
        <dbReference type="Proteomes" id="UP000647860"/>
    </source>
</evidence>
<gene>
    <name evidence="2" type="ORF">Vgi01_58130</name>
</gene>
<evidence type="ECO:0000259" key="1">
    <source>
        <dbReference type="Pfam" id="PF12680"/>
    </source>
</evidence>
<feature type="domain" description="SnoaL-like" evidence="1">
    <location>
        <begin position="56"/>
        <end position="155"/>
    </location>
</feature>
<dbReference type="SUPFAM" id="SSF54427">
    <property type="entry name" value="NTF2-like"/>
    <property type="match status" value="1"/>
</dbReference>
<dbReference type="EMBL" id="BOPA01000065">
    <property type="protein sequence ID" value="GIJ19129.1"/>
    <property type="molecule type" value="Genomic_DNA"/>
</dbReference>
<organism evidence="2 3">
    <name type="scientific">Micromonospora gifhornensis</name>
    <dbReference type="NCBI Taxonomy" id="84594"/>
    <lineage>
        <taxon>Bacteria</taxon>
        <taxon>Bacillati</taxon>
        <taxon>Actinomycetota</taxon>
        <taxon>Actinomycetes</taxon>
        <taxon>Micromonosporales</taxon>
        <taxon>Micromonosporaceae</taxon>
        <taxon>Micromonospora</taxon>
    </lineage>
</organism>
<dbReference type="Proteomes" id="UP000647860">
    <property type="component" value="Unassembled WGS sequence"/>
</dbReference>
<dbReference type="PROSITE" id="PS51318">
    <property type="entry name" value="TAT"/>
    <property type="match status" value="1"/>
</dbReference>
<dbReference type="InterPro" id="IPR032710">
    <property type="entry name" value="NTF2-like_dom_sf"/>
</dbReference>
<dbReference type="InterPro" id="IPR037401">
    <property type="entry name" value="SnoaL-like"/>
</dbReference>
<dbReference type="Gene3D" id="3.10.450.50">
    <property type="match status" value="1"/>
</dbReference>
<evidence type="ECO:0000313" key="2">
    <source>
        <dbReference type="EMBL" id="GIJ19129.1"/>
    </source>
</evidence>
<dbReference type="PANTHER" id="PTHR41252">
    <property type="entry name" value="BLR2505 PROTEIN"/>
    <property type="match status" value="1"/>
</dbReference>
<protein>
    <recommendedName>
        <fullName evidence="1">SnoaL-like domain-containing protein</fullName>
    </recommendedName>
</protein>
<sequence length="175" mass="19076">MMDNATGHGRRVLLTAGIAGGLTVLAGAGVASAGGPRNPDVPGRPAMERRNMEAVRRAFARQNAGGDIYDILHDEVEWTIVNGRTYTSKAEFLAQGSAPIMDRLASTLVMTIRDMWADGDTVIIRFAGDATATDGVDYHNEYCWIWQLRGGDVVRSHAFLDMVAVRELIDRIDLT</sequence>
<comment type="caution">
    <text evidence="2">The sequence shown here is derived from an EMBL/GenBank/DDBJ whole genome shotgun (WGS) entry which is preliminary data.</text>
</comment>
<dbReference type="Pfam" id="PF12680">
    <property type="entry name" value="SnoaL_2"/>
    <property type="match status" value="1"/>
</dbReference>
<proteinExistence type="predicted"/>
<keyword evidence="3" id="KW-1185">Reference proteome</keyword>